<reference evidence="2" key="1">
    <citation type="submission" date="2017-06" db="EMBL/GenBank/DDBJ databases">
        <title>Genome analysis of Fimbriiglobus ruber SP5, the first member of the order Planctomycetales with confirmed chitinolytic capability.</title>
        <authorList>
            <person name="Ravin N.V."/>
            <person name="Rakitin A.L."/>
            <person name="Ivanova A.A."/>
            <person name="Beletsky A.V."/>
            <person name="Kulichevskaya I.S."/>
            <person name="Mardanov A.V."/>
            <person name="Dedysh S.N."/>
        </authorList>
    </citation>
    <scope>NUCLEOTIDE SEQUENCE [LARGE SCALE GENOMIC DNA]</scope>
    <source>
        <strain evidence="2">SP5</strain>
    </source>
</reference>
<organism evidence="1 2">
    <name type="scientific">Fimbriiglobus ruber</name>
    <dbReference type="NCBI Taxonomy" id="1908690"/>
    <lineage>
        <taxon>Bacteria</taxon>
        <taxon>Pseudomonadati</taxon>
        <taxon>Planctomycetota</taxon>
        <taxon>Planctomycetia</taxon>
        <taxon>Gemmatales</taxon>
        <taxon>Gemmataceae</taxon>
        <taxon>Fimbriiglobus</taxon>
    </lineage>
</organism>
<comment type="caution">
    <text evidence="1">The sequence shown here is derived from an EMBL/GenBank/DDBJ whole genome shotgun (WGS) entry which is preliminary data.</text>
</comment>
<dbReference type="RefSeq" id="WP_088257260.1">
    <property type="nucleotide sequence ID" value="NZ_NIDE01000014.1"/>
</dbReference>
<evidence type="ECO:0000313" key="1">
    <source>
        <dbReference type="EMBL" id="OWK37303.1"/>
    </source>
</evidence>
<evidence type="ECO:0008006" key="3">
    <source>
        <dbReference type="Google" id="ProtNLM"/>
    </source>
</evidence>
<gene>
    <name evidence="1" type="ORF">FRUB_06423</name>
</gene>
<dbReference type="EMBL" id="NIDE01000014">
    <property type="protein sequence ID" value="OWK37303.1"/>
    <property type="molecule type" value="Genomic_DNA"/>
</dbReference>
<dbReference type="OrthoDB" id="255198at2"/>
<accession>A0A225D8K3</accession>
<dbReference type="SUPFAM" id="SSF53098">
    <property type="entry name" value="Ribonuclease H-like"/>
    <property type="match status" value="1"/>
</dbReference>
<evidence type="ECO:0000313" key="2">
    <source>
        <dbReference type="Proteomes" id="UP000214646"/>
    </source>
</evidence>
<dbReference type="AlphaFoldDB" id="A0A225D8K3"/>
<keyword evidence="2" id="KW-1185">Reference proteome</keyword>
<protein>
    <recommendedName>
        <fullName evidence="3">NurA domain-containing protein</fullName>
    </recommendedName>
</protein>
<dbReference type="InterPro" id="IPR012337">
    <property type="entry name" value="RNaseH-like_sf"/>
</dbReference>
<dbReference type="Proteomes" id="UP000214646">
    <property type="component" value="Unassembled WGS sequence"/>
</dbReference>
<name>A0A225D8K3_9BACT</name>
<proteinExistence type="predicted"/>
<sequence length="367" mass="40453">MSSLNPVGQFLRAYNATAVGATPPQPYLPDPATDGEETSETIDPNVEMLAREWKHRVVGEAPTRAGEHPVRFIDGSHSAQPALCLRAPRGWPIPVLVSELGAVALKLTQTGRSFVRDFVTVERVLSFVADPFPWAEVEAFAGAIQNDPALAARLVPANMPRAGHNPFDYEVMRAQAYNRCQQEMLNAERLALAADPKVPTLVDGKIASRIGTKAAAERPLLIGIVKKLPPVLHDEGWRVLLDLKPGQRTPVFKLTGMSGTTEADMPTASWFLKLAGGPRLAPNWGFVRVDVPWVQFESQFNTDFGFVNRLSRWLVDARCRTDSYARMPVSLDPIVRAEEALKPLFTPTALLVNRLYRTAGLFRGNEL</sequence>